<evidence type="ECO:0000313" key="1">
    <source>
        <dbReference type="EMBL" id="MBP2242629.1"/>
    </source>
</evidence>
<name>A0ABS4RIS3_9BACI</name>
<comment type="caution">
    <text evidence="1">The sequence shown here is derived from an EMBL/GenBank/DDBJ whole genome shotgun (WGS) entry which is preliminary data.</text>
</comment>
<proteinExistence type="predicted"/>
<keyword evidence="2" id="KW-1185">Reference proteome</keyword>
<dbReference type="EMBL" id="JAGIKZ010000024">
    <property type="protein sequence ID" value="MBP2242629.1"/>
    <property type="molecule type" value="Genomic_DNA"/>
</dbReference>
<reference evidence="1 2" key="1">
    <citation type="submission" date="2021-03" db="EMBL/GenBank/DDBJ databases">
        <title>Genomic Encyclopedia of Type Strains, Phase IV (KMG-IV): sequencing the most valuable type-strain genomes for metagenomic binning, comparative biology and taxonomic classification.</title>
        <authorList>
            <person name="Goeker M."/>
        </authorList>
    </citation>
    <scope>NUCLEOTIDE SEQUENCE [LARGE SCALE GENOMIC DNA]</scope>
    <source>
        <strain evidence="1 2">DSM 26675</strain>
    </source>
</reference>
<dbReference type="RefSeq" id="WP_066398741.1">
    <property type="nucleotide sequence ID" value="NZ_JAGIKZ010000024.1"/>
</dbReference>
<organism evidence="1 2">
    <name type="scientific">Cytobacillus eiseniae</name>
    <dbReference type="NCBI Taxonomy" id="762947"/>
    <lineage>
        <taxon>Bacteria</taxon>
        <taxon>Bacillati</taxon>
        <taxon>Bacillota</taxon>
        <taxon>Bacilli</taxon>
        <taxon>Bacillales</taxon>
        <taxon>Bacillaceae</taxon>
        <taxon>Cytobacillus</taxon>
    </lineage>
</organism>
<accession>A0ABS4RIS3</accession>
<sequence length="107" mass="11924">MSEALLVQKTNSPKIMVSLGALLALGSFSLNTFSSSMSGASPNVEHVYYEEETSTPEISSMANKFDRYKEAREVFTGVRDFSEQELLQYNSSLDKLFKPLGVNLFDL</sequence>
<evidence type="ECO:0000313" key="2">
    <source>
        <dbReference type="Proteomes" id="UP001519293"/>
    </source>
</evidence>
<dbReference type="Proteomes" id="UP001519293">
    <property type="component" value="Unassembled WGS sequence"/>
</dbReference>
<protein>
    <submittedName>
        <fullName evidence="1">Uncharacterized protein</fullName>
    </submittedName>
</protein>
<gene>
    <name evidence="1" type="ORF">J2Z40_003206</name>
</gene>